<keyword evidence="2" id="KW-1185">Reference proteome</keyword>
<dbReference type="EMBL" id="JALNTZ010000004">
    <property type="protein sequence ID" value="KAJ3654986.1"/>
    <property type="molecule type" value="Genomic_DNA"/>
</dbReference>
<sequence>MKRSIDATNIHEYLEDDSEPNSKVILVEREQTPLGIPLVNPNTVARKSYVESMELSDAVSNVTTALQANARNKLDIIGKQMKNLHDIMSDVFEETKLSIELHNVACNFVKRPGHIYHLYERPSGQKYLGMLSPQEWQNAPHTYLGSFMLESDSSWTSMKSNSNKYEGINFLKQMYGMSQLQALTQ</sequence>
<reference evidence="1" key="1">
    <citation type="journal article" date="2023" name="G3 (Bethesda)">
        <title>Whole genome assemblies of Zophobas morio and Tenebrio molitor.</title>
        <authorList>
            <person name="Kaur S."/>
            <person name="Stinson S.A."/>
            <person name="diCenzo G.C."/>
        </authorList>
    </citation>
    <scope>NUCLEOTIDE SEQUENCE</scope>
    <source>
        <strain evidence="1">QUZm001</strain>
    </source>
</reference>
<proteinExistence type="predicted"/>
<comment type="caution">
    <text evidence="1">The sequence shown here is derived from an EMBL/GenBank/DDBJ whole genome shotgun (WGS) entry which is preliminary data.</text>
</comment>
<dbReference type="PANTHER" id="PTHR14553:SF1">
    <property type="entry name" value="SIMILAR TO CHROMOSOME 1 OPEN READING FRAME 50"/>
    <property type="match status" value="1"/>
</dbReference>
<organism evidence="1 2">
    <name type="scientific">Zophobas morio</name>
    <dbReference type="NCBI Taxonomy" id="2755281"/>
    <lineage>
        <taxon>Eukaryota</taxon>
        <taxon>Metazoa</taxon>
        <taxon>Ecdysozoa</taxon>
        <taxon>Arthropoda</taxon>
        <taxon>Hexapoda</taxon>
        <taxon>Insecta</taxon>
        <taxon>Pterygota</taxon>
        <taxon>Neoptera</taxon>
        <taxon>Endopterygota</taxon>
        <taxon>Coleoptera</taxon>
        <taxon>Polyphaga</taxon>
        <taxon>Cucujiformia</taxon>
        <taxon>Tenebrionidae</taxon>
        <taxon>Zophobas</taxon>
    </lineage>
</organism>
<gene>
    <name evidence="1" type="ORF">Zmor_014135</name>
</gene>
<evidence type="ECO:0000313" key="2">
    <source>
        <dbReference type="Proteomes" id="UP001168821"/>
    </source>
</evidence>
<dbReference type="AlphaFoldDB" id="A0AA38IJ30"/>
<name>A0AA38IJ30_9CUCU</name>
<protein>
    <recommendedName>
        <fullName evidence="3">DUF2452 domain-containing protein</fullName>
    </recommendedName>
</protein>
<dbReference type="Proteomes" id="UP001168821">
    <property type="component" value="Unassembled WGS sequence"/>
</dbReference>
<accession>A0AA38IJ30</accession>
<evidence type="ECO:0008006" key="3">
    <source>
        <dbReference type="Google" id="ProtNLM"/>
    </source>
</evidence>
<dbReference type="PANTHER" id="PTHR14553">
    <property type="entry name" value="UNCHARACTERIZED PROTEIN C1ORF50"/>
    <property type="match status" value="1"/>
</dbReference>
<evidence type="ECO:0000313" key="1">
    <source>
        <dbReference type="EMBL" id="KAJ3654986.1"/>
    </source>
</evidence>
<dbReference type="Pfam" id="PF10504">
    <property type="entry name" value="DUF2452"/>
    <property type="match status" value="1"/>
</dbReference>
<dbReference type="InterPro" id="IPR019534">
    <property type="entry name" value="DUF2452"/>
</dbReference>